<evidence type="ECO:0000313" key="3">
    <source>
        <dbReference type="Proteomes" id="UP001604277"/>
    </source>
</evidence>
<dbReference type="PANTHER" id="PTHR31344">
    <property type="entry name" value="NUCLEAR PORE COMPLEX PROTEIN NUP205"/>
    <property type="match status" value="1"/>
</dbReference>
<evidence type="ECO:0000256" key="1">
    <source>
        <dbReference type="RuleBase" id="RU311113"/>
    </source>
</evidence>
<keyword evidence="3" id="KW-1185">Reference proteome</keyword>
<name>A0ABD1X374_9LAMI</name>
<dbReference type="Gene3D" id="3.30.170.10">
    <property type="entry name" value="Cyclin-dependent kinase, regulatory subunit"/>
    <property type="match status" value="1"/>
</dbReference>
<gene>
    <name evidence="2" type="ORF">Fot_01163</name>
</gene>
<dbReference type="InterPro" id="IPR036858">
    <property type="entry name" value="Cyclin-dep_kinase_reg-sub_sf"/>
</dbReference>
<dbReference type="Pfam" id="PF01111">
    <property type="entry name" value="CKS"/>
    <property type="match status" value="1"/>
</dbReference>
<dbReference type="SMART" id="SM01084">
    <property type="entry name" value="CKS"/>
    <property type="match status" value="1"/>
</dbReference>
<keyword evidence="1" id="KW-0132">Cell division</keyword>
<comment type="function">
    <text evidence="1">Binds to the catalytic subunit of the cyclin dependent kinases and is essential for their biological function.</text>
</comment>
<dbReference type="InterPro" id="IPR000789">
    <property type="entry name" value="Cyclin-dep_kinase_reg-sub"/>
</dbReference>
<sequence>MSIKGAEGNTFQKNCVEFNLYEPRRDKTVKGQLLGTAILDLADYGVVKESLSINAPINCKRTYRNTTQPLLFLKIQPFEKSRTSSSSRDNLTGEASMDKNHGESISALMSEEYAEEAEVSTFTDDDISSHSSMAASSVVELIGYSSPQDKEYLCGGGGVAPQVTPGLLPPVPAKKKMGGGDVPVSWAKYTFECRHVVLPPEVAKLFPNNRLLSENEWCAIGVQQSCGWVHYAVHHREPHIMLFRRPLNYQQQKENQAPQIPDNLVLEKHAWLVTFRGMDRPTPTLRLVFFELYA</sequence>
<comment type="similarity">
    <text evidence="1">Belongs to the CKS family.</text>
</comment>
<reference evidence="3" key="1">
    <citation type="submission" date="2024-07" db="EMBL/GenBank/DDBJ databases">
        <title>Two chromosome-level genome assemblies of Korean endemic species Abeliophyllum distichum and Forsythia ovata (Oleaceae).</title>
        <authorList>
            <person name="Jang H."/>
        </authorList>
    </citation>
    <scope>NUCLEOTIDE SEQUENCE [LARGE SCALE GENOMIC DNA]</scope>
</reference>
<organism evidence="2 3">
    <name type="scientific">Forsythia ovata</name>
    <dbReference type="NCBI Taxonomy" id="205694"/>
    <lineage>
        <taxon>Eukaryota</taxon>
        <taxon>Viridiplantae</taxon>
        <taxon>Streptophyta</taxon>
        <taxon>Embryophyta</taxon>
        <taxon>Tracheophyta</taxon>
        <taxon>Spermatophyta</taxon>
        <taxon>Magnoliopsida</taxon>
        <taxon>eudicotyledons</taxon>
        <taxon>Gunneridae</taxon>
        <taxon>Pentapetalae</taxon>
        <taxon>asterids</taxon>
        <taxon>lamiids</taxon>
        <taxon>Lamiales</taxon>
        <taxon>Oleaceae</taxon>
        <taxon>Forsythieae</taxon>
        <taxon>Forsythia</taxon>
    </lineage>
</organism>
<dbReference type="Proteomes" id="UP001604277">
    <property type="component" value="Unassembled WGS sequence"/>
</dbReference>
<dbReference type="EMBL" id="JBFOLJ010000001">
    <property type="protein sequence ID" value="KAL2556424.1"/>
    <property type="molecule type" value="Genomic_DNA"/>
</dbReference>
<protein>
    <recommendedName>
        <fullName evidence="1">Cyclin-dependent kinases regulatory subunit</fullName>
    </recommendedName>
</protein>
<accession>A0ABD1X374</accession>
<evidence type="ECO:0000313" key="2">
    <source>
        <dbReference type="EMBL" id="KAL2556424.1"/>
    </source>
</evidence>
<dbReference type="PANTHER" id="PTHR31344:SF15">
    <property type="entry name" value="EEIG1_EHBP1 PROTEIN AMINO-TERMINAL DOMAIN PROTEIN"/>
    <property type="match status" value="1"/>
</dbReference>
<dbReference type="AlphaFoldDB" id="A0ABD1X374"/>
<keyword evidence="1" id="KW-0131">Cell cycle</keyword>
<dbReference type="PRINTS" id="PR00296">
    <property type="entry name" value="CYCLINKINASE"/>
</dbReference>
<proteinExistence type="inferred from homology"/>
<comment type="caution">
    <text evidence="2">The sequence shown here is derived from an EMBL/GenBank/DDBJ whole genome shotgun (WGS) entry which is preliminary data.</text>
</comment>
<dbReference type="SUPFAM" id="SSF55637">
    <property type="entry name" value="Cell cycle regulatory proteins"/>
    <property type="match status" value="1"/>
</dbReference>
<dbReference type="InterPro" id="IPR021827">
    <property type="entry name" value="Nup186/Nup192/Nup205"/>
</dbReference>
<dbReference type="GO" id="GO:0051301">
    <property type="term" value="P:cell division"/>
    <property type="evidence" value="ECO:0007669"/>
    <property type="project" value="UniProtKB-UniRule"/>
</dbReference>